<feature type="domain" description="Cyclic nucleotide-binding" evidence="6">
    <location>
        <begin position="139"/>
        <end position="259"/>
    </location>
</feature>
<feature type="domain" description="HTH crp-type" evidence="8">
    <location>
        <begin position="273"/>
        <end position="344"/>
    </location>
</feature>
<dbReference type="PROSITE" id="PS50110">
    <property type="entry name" value="RESPONSE_REGULATORY"/>
    <property type="match status" value="1"/>
</dbReference>
<name>A0ABN1MTT0_9FLAO</name>
<dbReference type="PROSITE" id="PS51063">
    <property type="entry name" value="HTH_CRP_2"/>
    <property type="match status" value="1"/>
</dbReference>
<keyword evidence="10" id="KW-1185">Reference proteome</keyword>
<accession>A0ABN1MTT0</accession>
<keyword evidence="3" id="KW-0238">DNA-binding</keyword>
<evidence type="ECO:0000256" key="5">
    <source>
        <dbReference type="PROSITE-ProRule" id="PRU00169"/>
    </source>
</evidence>
<dbReference type="Pfam" id="PF13545">
    <property type="entry name" value="HTH_Crp_2"/>
    <property type="match status" value="1"/>
</dbReference>
<dbReference type="InterPro" id="IPR036390">
    <property type="entry name" value="WH_DNA-bd_sf"/>
</dbReference>
<dbReference type="RefSeq" id="WP_343790257.1">
    <property type="nucleotide sequence ID" value="NZ_BAAAFH010000022.1"/>
</dbReference>
<dbReference type="InterPro" id="IPR012318">
    <property type="entry name" value="HTH_CRP"/>
</dbReference>
<dbReference type="PANTHER" id="PTHR44591:SF3">
    <property type="entry name" value="RESPONSE REGULATORY DOMAIN-CONTAINING PROTEIN"/>
    <property type="match status" value="1"/>
</dbReference>
<dbReference type="Gene3D" id="2.60.120.10">
    <property type="entry name" value="Jelly Rolls"/>
    <property type="match status" value="1"/>
</dbReference>
<dbReference type="CDD" id="cd17574">
    <property type="entry name" value="REC_OmpR"/>
    <property type="match status" value="1"/>
</dbReference>
<dbReference type="EMBL" id="BAAAFH010000022">
    <property type="protein sequence ID" value="GAA0876757.1"/>
    <property type="molecule type" value="Genomic_DNA"/>
</dbReference>
<evidence type="ECO:0000256" key="4">
    <source>
        <dbReference type="ARBA" id="ARBA00023163"/>
    </source>
</evidence>
<evidence type="ECO:0000313" key="10">
    <source>
        <dbReference type="Proteomes" id="UP001501126"/>
    </source>
</evidence>
<evidence type="ECO:0000259" key="7">
    <source>
        <dbReference type="PROSITE" id="PS50110"/>
    </source>
</evidence>
<keyword evidence="4" id="KW-0804">Transcription</keyword>
<keyword evidence="2" id="KW-0805">Transcription regulation</keyword>
<dbReference type="PANTHER" id="PTHR44591">
    <property type="entry name" value="STRESS RESPONSE REGULATOR PROTEIN 1"/>
    <property type="match status" value="1"/>
</dbReference>
<evidence type="ECO:0000313" key="9">
    <source>
        <dbReference type="EMBL" id="GAA0876757.1"/>
    </source>
</evidence>
<evidence type="ECO:0000256" key="3">
    <source>
        <dbReference type="ARBA" id="ARBA00023125"/>
    </source>
</evidence>
<dbReference type="Pfam" id="PF00072">
    <property type="entry name" value="Response_reg"/>
    <property type="match status" value="1"/>
</dbReference>
<dbReference type="Proteomes" id="UP001501126">
    <property type="component" value="Unassembled WGS sequence"/>
</dbReference>
<dbReference type="SUPFAM" id="SSF51206">
    <property type="entry name" value="cAMP-binding domain-like"/>
    <property type="match status" value="1"/>
</dbReference>
<dbReference type="InterPro" id="IPR014710">
    <property type="entry name" value="RmlC-like_jellyroll"/>
</dbReference>
<evidence type="ECO:0000256" key="1">
    <source>
        <dbReference type="ARBA" id="ARBA00022553"/>
    </source>
</evidence>
<dbReference type="InterPro" id="IPR018490">
    <property type="entry name" value="cNMP-bd_dom_sf"/>
</dbReference>
<sequence length="351" mass="40336">MKKIVVIEDNTEMRENIQEILELANYQIKTAENGRAGVELVKKEMPDLVLCDIMMPELDGYGVLYYLSKNAETSAIPFIFLSAKAEKSDMRKGMTQGADDYLTKPFNEMELLDAIETRLKRSEAIKELASGRPNLDEFVRKTQSLEGLKELALNARTKLFTRKEQIFFEGDTPTFIYYVLEGKVRTYRVNDDGKEFVTELYSPGDYFGYFELLQDQPYTDYASALEDTKLALISRDEFFNVILANREVASSFMKLLANNILVREQELIELAYDTVRKRVANALVRLYDKYSESADNRFAMAISRDELASIVGTATESVIRILSEFKTDGWINVRGSMIEIVEIEKLKNFRF</sequence>
<dbReference type="SUPFAM" id="SSF52172">
    <property type="entry name" value="CheY-like"/>
    <property type="match status" value="1"/>
</dbReference>
<dbReference type="CDD" id="cd00038">
    <property type="entry name" value="CAP_ED"/>
    <property type="match status" value="1"/>
</dbReference>
<dbReference type="SMART" id="SM00100">
    <property type="entry name" value="cNMP"/>
    <property type="match status" value="1"/>
</dbReference>
<proteinExistence type="predicted"/>
<dbReference type="Gene3D" id="1.10.10.10">
    <property type="entry name" value="Winged helix-like DNA-binding domain superfamily/Winged helix DNA-binding domain"/>
    <property type="match status" value="1"/>
</dbReference>
<dbReference type="SUPFAM" id="SSF46785">
    <property type="entry name" value="Winged helix' DNA-binding domain"/>
    <property type="match status" value="1"/>
</dbReference>
<dbReference type="PROSITE" id="PS50042">
    <property type="entry name" value="CNMP_BINDING_3"/>
    <property type="match status" value="1"/>
</dbReference>
<dbReference type="SMART" id="SM00419">
    <property type="entry name" value="HTH_CRP"/>
    <property type="match status" value="1"/>
</dbReference>
<dbReference type="InterPro" id="IPR000595">
    <property type="entry name" value="cNMP-bd_dom"/>
</dbReference>
<evidence type="ECO:0000256" key="2">
    <source>
        <dbReference type="ARBA" id="ARBA00023015"/>
    </source>
</evidence>
<evidence type="ECO:0000259" key="6">
    <source>
        <dbReference type="PROSITE" id="PS50042"/>
    </source>
</evidence>
<dbReference type="Gene3D" id="3.40.50.2300">
    <property type="match status" value="1"/>
</dbReference>
<feature type="domain" description="Response regulatory" evidence="7">
    <location>
        <begin position="3"/>
        <end position="119"/>
    </location>
</feature>
<dbReference type="Pfam" id="PF00027">
    <property type="entry name" value="cNMP_binding"/>
    <property type="match status" value="1"/>
</dbReference>
<feature type="modified residue" description="4-aspartylphosphate" evidence="5">
    <location>
        <position position="52"/>
    </location>
</feature>
<evidence type="ECO:0000259" key="8">
    <source>
        <dbReference type="PROSITE" id="PS51063"/>
    </source>
</evidence>
<dbReference type="SMART" id="SM00448">
    <property type="entry name" value="REC"/>
    <property type="match status" value="1"/>
</dbReference>
<gene>
    <name evidence="9" type="ORF">GCM10009118_31670</name>
</gene>
<dbReference type="InterPro" id="IPR011006">
    <property type="entry name" value="CheY-like_superfamily"/>
</dbReference>
<dbReference type="InterPro" id="IPR036388">
    <property type="entry name" value="WH-like_DNA-bd_sf"/>
</dbReference>
<protein>
    <submittedName>
        <fullName evidence="9">Response regulator</fullName>
    </submittedName>
</protein>
<reference evidence="9 10" key="1">
    <citation type="journal article" date="2019" name="Int. J. Syst. Evol. Microbiol.">
        <title>The Global Catalogue of Microorganisms (GCM) 10K type strain sequencing project: providing services to taxonomists for standard genome sequencing and annotation.</title>
        <authorList>
            <consortium name="The Broad Institute Genomics Platform"/>
            <consortium name="The Broad Institute Genome Sequencing Center for Infectious Disease"/>
            <person name="Wu L."/>
            <person name="Ma J."/>
        </authorList>
    </citation>
    <scope>NUCLEOTIDE SEQUENCE [LARGE SCALE GENOMIC DNA]</scope>
    <source>
        <strain evidence="9 10">JCM 16083</strain>
    </source>
</reference>
<dbReference type="InterPro" id="IPR050595">
    <property type="entry name" value="Bact_response_regulator"/>
</dbReference>
<comment type="caution">
    <text evidence="9">The sequence shown here is derived from an EMBL/GenBank/DDBJ whole genome shotgun (WGS) entry which is preliminary data.</text>
</comment>
<organism evidence="9 10">
    <name type="scientific">Wandonia haliotis</name>
    <dbReference type="NCBI Taxonomy" id="574963"/>
    <lineage>
        <taxon>Bacteria</taxon>
        <taxon>Pseudomonadati</taxon>
        <taxon>Bacteroidota</taxon>
        <taxon>Flavobacteriia</taxon>
        <taxon>Flavobacteriales</taxon>
        <taxon>Crocinitomicaceae</taxon>
        <taxon>Wandonia</taxon>
    </lineage>
</organism>
<keyword evidence="1 5" id="KW-0597">Phosphoprotein</keyword>
<dbReference type="InterPro" id="IPR001789">
    <property type="entry name" value="Sig_transdc_resp-reg_receiver"/>
</dbReference>